<evidence type="ECO:0000313" key="7">
    <source>
        <dbReference type="Proteomes" id="UP000049472"/>
    </source>
</evidence>
<reference evidence="6 10" key="4">
    <citation type="submission" date="2019-08" db="EMBL/GenBank/DDBJ databases">
        <authorList>
            <person name="Duncan S."/>
            <person name="Walker A."/>
        </authorList>
    </citation>
    <scope>NUCLEOTIDE SEQUENCE [LARGE SCALE GENOMIC DNA]</scope>
    <source>
        <strain evidence="6 10">L2-21</strain>
    </source>
</reference>
<sequence length="442" mass="50215">MNKKEVLELKRRLKKDQATFSRLVGCYVDCNHEKVCKFGGKFLTLEEDEYYKYLEISNKVLSGTLGNNLLNLQFPLEEEEVGGRQQILMALRDSELNDETLLDTYYDLVIDTYDEAGNYLILLYLDSYDVMTRTKDNINVDESEEVYKYMLCAICPVTLSKPGLGYLEKEQRIGARIRDWVVGAPETGFLFPAFNDRSTDIHSTLFYTKNTKEPHSEFMTNGLGCGVERTATEQKMAFHSIVRNVLGAEDESTDDKLLDIQQNLSEMADDYAETHDDDDDPFILDSEAMNKVLSDCHVSEEKISRIEKSVNEAFGDKPPIAANVIDSKALAANEIRVEKLALESQVGDLTLELNEKNAQLEEKDSVIQEKNNQIEERTSQLLEKQEEIDNYTAQIKTYDVVLHVKPEKASQIHAQVINGEKCLVIPMRENENATINGVNTSL</sequence>
<evidence type="ECO:0000313" key="6">
    <source>
        <dbReference type="EMBL" id="TYL57631.1"/>
    </source>
</evidence>
<evidence type="ECO:0000313" key="9">
    <source>
        <dbReference type="Proteomes" id="UP000286181"/>
    </source>
</evidence>
<reference evidence="7" key="1">
    <citation type="submission" date="2015-05" db="EMBL/GenBank/DDBJ databases">
        <authorList>
            <consortium name="Pathogen Informatics"/>
        </authorList>
    </citation>
    <scope>NUCLEOTIDE SEQUENCE [LARGE SCALE GENOMIC DNA]</scope>
    <source>
        <strain evidence="7">T1-815</strain>
    </source>
</reference>
<evidence type="ECO:0000256" key="1">
    <source>
        <dbReference type="SAM" id="Coils"/>
    </source>
</evidence>
<dbReference type="Proteomes" id="UP000049472">
    <property type="component" value="Unassembled WGS sequence"/>
</dbReference>
<name>A0A0M6WCP4_9FIRM</name>
<dbReference type="Proteomes" id="UP000283297">
    <property type="component" value="Unassembled WGS sequence"/>
</dbReference>
<evidence type="ECO:0000313" key="8">
    <source>
        <dbReference type="Proteomes" id="UP000283297"/>
    </source>
</evidence>
<organism evidence="2 7">
    <name type="scientific">Agathobacter rectalis</name>
    <dbReference type="NCBI Taxonomy" id="39491"/>
    <lineage>
        <taxon>Bacteria</taxon>
        <taxon>Bacillati</taxon>
        <taxon>Bacillota</taxon>
        <taxon>Clostridia</taxon>
        <taxon>Lachnospirales</taxon>
        <taxon>Lachnospiraceae</taxon>
        <taxon>Agathobacter</taxon>
    </lineage>
</organism>
<dbReference type="EMBL" id="JAAIMP010000001">
    <property type="protein sequence ID" value="NSC75862.1"/>
    <property type="molecule type" value="Genomic_DNA"/>
</dbReference>
<accession>A0A0M6WCP4</accession>
<dbReference type="InterPro" id="IPR025466">
    <property type="entry name" value="DUF4317"/>
</dbReference>
<dbReference type="EMBL" id="CVRQ01000009">
    <property type="protein sequence ID" value="CRL33620.1"/>
    <property type="molecule type" value="Genomic_DNA"/>
</dbReference>
<dbReference type="EMBL" id="VSTG01000010">
    <property type="protein sequence ID" value="TYL57631.1"/>
    <property type="molecule type" value="Genomic_DNA"/>
</dbReference>
<dbReference type="Pfam" id="PF14199">
    <property type="entry name" value="DUF4317"/>
    <property type="match status" value="1"/>
</dbReference>
<gene>
    <name evidence="5" type="ORF">DW028_06635</name>
    <name evidence="4" type="ORF">DW038_13325</name>
    <name evidence="6" type="ORF">FYL37_08485</name>
    <name evidence="3" type="ORF">G4312_00850</name>
    <name evidence="2" type="ORF">T1815_06161</name>
</gene>
<proteinExistence type="predicted"/>
<protein>
    <submittedName>
        <fullName evidence="3">DUF4317 family protein</fullName>
    </submittedName>
</protein>
<reference evidence="2" key="2">
    <citation type="submission" date="2015-05" db="EMBL/GenBank/DDBJ databases">
        <authorList>
            <person name="Wang D.B."/>
            <person name="Wang M."/>
        </authorList>
    </citation>
    <scope>NUCLEOTIDE SEQUENCE [LARGE SCALE GENOMIC DNA]</scope>
    <source>
        <strain evidence="2">T1-815</strain>
    </source>
</reference>
<dbReference type="EMBL" id="QROF01000014">
    <property type="protein sequence ID" value="RHL02255.1"/>
    <property type="molecule type" value="Genomic_DNA"/>
</dbReference>
<evidence type="ECO:0000313" key="5">
    <source>
        <dbReference type="EMBL" id="RHL29059.1"/>
    </source>
</evidence>
<reference evidence="3" key="6">
    <citation type="journal article" date="2020" name="Cell Host Microbe">
        <title>Functional and Genomic Variation between Human-Derived Isolates of Lachnospiraceae Reveals Inter- and Intra-Species Diversity.</title>
        <authorList>
            <person name="Sorbara M.T."/>
            <person name="Littmann E.R."/>
            <person name="Fontana E."/>
            <person name="Moody T.U."/>
            <person name="Kohout C.E."/>
            <person name="Gjonbalaj M."/>
            <person name="Eaton V."/>
            <person name="Seok R."/>
            <person name="Leiner I.M."/>
            <person name="Pamer E.G."/>
        </authorList>
    </citation>
    <scope>NUCLEOTIDE SEQUENCE</scope>
    <source>
        <strain evidence="3">MSK.16.45</strain>
    </source>
</reference>
<reference evidence="3" key="7">
    <citation type="submission" date="2020-02" db="EMBL/GenBank/DDBJ databases">
        <authorList>
            <person name="Littmann E."/>
            <person name="Sorbara M."/>
        </authorList>
    </citation>
    <scope>NUCLEOTIDE SEQUENCE</scope>
    <source>
        <strain evidence="3">MSK.16.45</strain>
    </source>
</reference>
<dbReference type="Proteomes" id="UP000324325">
    <property type="component" value="Unassembled WGS sequence"/>
</dbReference>
<feature type="coiled-coil region" evidence="1">
    <location>
        <begin position="353"/>
        <end position="394"/>
    </location>
</feature>
<dbReference type="AlphaFoldDB" id="A0A0M6WCP4"/>
<keyword evidence="1" id="KW-0175">Coiled coil</keyword>
<keyword evidence="7" id="KW-1185">Reference proteome</keyword>
<evidence type="ECO:0000313" key="2">
    <source>
        <dbReference type="EMBL" id="CRL33620.1"/>
    </source>
</evidence>
<evidence type="ECO:0000313" key="3">
    <source>
        <dbReference type="EMBL" id="NSC75862.1"/>
    </source>
</evidence>
<reference evidence="6 10" key="5">
    <citation type="submission" date="2019-09" db="EMBL/GenBank/DDBJ databases">
        <title>Strain-level analysis of Eubacterium rectale using genomes from metagenomes.</title>
        <authorList>
            <person name="Karcher N."/>
            <person name="Segata N."/>
        </authorList>
    </citation>
    <scope>NUCLEOTIDE SEQUENCE [LARGE SCALE GENOMIC DNA]</scope>
    <source>
        <strain evidence="6 10">L2-21</strain>
    </source>
</reference>
<reference evidence="8 9" key="3">
    <citation type="submission" date="2018-08" db="EMBL/GenBank/DDBJ databases">
        <title>A genome reference for cultivated species of the human gut microbiota.</title>
        <authorList>
            <person name="Zou Y."/>
            <person name="Xue W."/>
            <person name="Luo G."/>
        </authorList>
    </citation>
    <scope>NUCLEOTIDE SEQUENCE [LARGE SCALE GENOMIC DNA]</scope>
    <source>
        <strain evidence="5 8">AF38-24</strain>
        <strain evidence="4 9">AF39-14AC</strain>
    </source>
</reference>
<dbReference type="EMBL" id="QRON01000003">
    <property type="protein sequence ID" value="RHL29059.1"/>
    <property type="molecule type" value="Genomic_DNA"/>
</dbReference>
<evidence type="ECO:0000313" key="10">
    <source>
        <dbReference type="Proteomes" id="UP000324325"/>
    </source>
</evidence>
<evidence type="ECO:0000313" key="4">
    <source>
        <dbReference type="EMBL" id="RHL02255.1"/>
    </source>
</evidence>
<dbReference type="Proteomes" id="UP001193756">
    <property type="component" value="Unassembled WGS sequence"/>
</dbReference>
<dbReference type="Proteomes" id="UP000286181">
    <property type="component" value="Unassembled WGS sequence"/>
</dbReference>
<dbReference type="RefSeq" id="WP_055061090.1">
    <property type="nucleotide sequence ID" value="NZ_CP100127.1"/>
</dbReference>